<accession>A0AAV7TDA6</accession>
<feature type="region of interest" description="Disordered" evidence="1">
    <location>
        <begin position="1"/>
        <end position="57"/>
    </location>
</feature>
<sequence length="234" mass="25388">MAPGPEGPSGRGQSPRGSGITRTRPQPSKAKHPGAPHVYEEDRKSEPSNNSVPRDTLAEAEAQALTQALVHDLSSVNMGEKAQKGEQIRSKRGLTSKIGQDLDLGDRFFSLSDQSSWTSDEAIESREGSSQAWKTSWSEADSETTKPGEDEDEKSECGKGSDQPESFKAASVKKKKMKKRISKALQWDYSSAPELGGLGSLGDSLADTTRTSLEMIHQSILEHLEETKAESSRT</sequence>
<feature type="region of interest" description="Disordered" evidence="1">
    <location>
        <begin position="115"/>
        <end position="174"/>
    </location>
</feature>
<comment type="caution">
    <text evidence="2">The sequence shown here is derived from an EMBL/GenBank/DDBJ whole genome shotgun (WGS) entry which is preliminary data.</text>
</comment>
<feature type="region of interest" description="Disordered" evidence="1">
    <location>
        <begin position="72"/>
        <end position="103"/>
    </location>
</feature>
<dbReference type="EMBL" id="JANPWB010000007">
    <property type="protein sequence ID" value="KAJ1174276.1"/>
    <property type="molecule type" value="Genomic_DNA"/>
</dbReference>
<evidence type="ECO:0000313" key="3">
    <source>
        <dbReference type="Proteomes" id="UP001066276"/>
    </source>
</evidence>
<keyword evidence="3" id="KW-1185">Reference proteome</keyword>
<proteinExistence type="predicted"/>
<dbReference type="AlphaFoldDB" id="A0AAV7TDA6"/>
<name>A0AAV7TDA6_PLEWA</name>
<dbReference type="Proteomes" id="UP001066276">
    <property type="component" value="Chromosome 4_1"/>
</dbReference>
<reference evidence="2" key="1">
    <citation type="journal article" date="2022" name="bioRxiv">
        <title>Sequencing and chromosome-scale assembly of the giantPleurodeles waltlgenome.</title>
        <authorList>
            <person name="Brown T."/>
            <person name="Elewa A."/>
            <person name="Iarovenko S."/>
            <person name="Subramanian E."/>
            <person name="Araus A.J."/>
            <person name="Petzold A."/>
            <person name="Susuki M."/>
            <person name="Suzuki K.-i.T."/>
            <person name="Hayashi T."/>
            <person name="Toyoda A."/>
            <person name="Oliveira C."/>
            <person name="Osipova E."/>
            <person name="Leigh N.D."/>
            <person name="Simon A."/>
            <person name="Yun M.H."/>
        </authorList>
    </citation>
    <scope>NUCLEOTIDE SEQUENCE</scope>
    <source>
        <strain evidence="2">20211129_DDA</strain>
        <tissue evidence="2">Liver</tissue>
    </source>
</reference>
<feature type="compositionally biased region" description="Polar residues" evidence="1">
    <location>
        <begin position="128"/>
        <end position="139"/>
    </location>
</feature>
<organism evidence="2 3">
    <name type="scientific">Pleurodeles waltl</name>
    <name type="common">Iberian ribbed newt</name>
    <dbReference type="NCBI Taxonomy" id="8319"/>
    <lineage>
        <taxon>Eukaryota</taxon>
        <taxon>Metazoa</taxon>
        <taxon>Chordata</taxon>
        <taxon>Craniata</taxon>
        <taxon>Vertebrata</taxon>
        <taxon>Euteleostomi</taxon>
        <taxon>Amphibia</taxon>
        <taxon>Batrachia</taxon>
        <taxon>Caudata</taxon>
        <taxon>Salamandroidea</taxon>
        <taxon>Salamandridae</taxon>
        <taxon>Pleurodelinae</taxon>
        <taxon>Pleurodeles</taxon>
    </lineage>
</organism>
<protein>
    <submittedName>
        <fullName evidence="2">Uncharacterized protein</fullName>
    </submittedName>
</protein>
<evidence type="ECO:0000256" key="1">
    <source>
        <dbReference type="SAM" id="MobiDB-lite"/>
    </source>
</evidence>
<gene>
    <name evidence="2" type="ORF">NDU88_006098</name>
</gene>
<evidence type="ECO:0000313" key="2">
    <source>
        <dbReference type="EMBL" id="KAJ1174276.1"/>
    </source>
</evidence>